<evidence type="ECO:0000313" key="3">
    <source>
        <dbReference type="EMBL" id="MBR0560951.1"/>
    </source>
</evidence>
<accession>A0A8J7VRI2</accession>
<dbReference type="InterPro" id="IPR001633">
    <property type="entry name" value="EAL_dom"/>
</dbReference>
<dbReference type="InterPro" id="IPR050706">
    <property type="entry name" value="Cyclic-di-GMP_PDE-like"/>
</dbReference>
<dbReference type="Pfam" id="PF00990">
    <property type="entry name" value="GGDEF"/>
    <property type="match status" value="1"/>
</dbReference>
<dbReference type="Proteomes" id="UP000675747">
    <property type="component" value="Unassembled WGS sequence"/>
</dbReference>
<dbReference type="EMBL" id="JAGQFT010000001">
    <property type="protein sequence ID" value="MBR0560951.1"/>
    <property type="molecule type" value="Genomic_DNA"/>
</dbReference>
<dbReference type="SMART" id="SM00052">
    <property type="entry name" value="EAL"/>
    <property type="match status" value="1"/>
</dbReference>
<dbReference type="InterPro" id="IPR035919">
    <property type="entry name" value="EAL_sf"/>
</dbReference>
<protein>
    <submittedName>
        <fullName evidence="3">EAL domain-containing protein</fullName>
    </submittedName>
</protein>
<name>A0A8J7VRI2_9GAMM</name>
<dbReference type="PROSITE" id="PS50883">
    <property type="entry name" value="EAL"/>
    <property type="match status" value="1"/>
</dbReference>
<evidence type="ECO:0000313" key="5">
    <source>
        <dbReference type="Proteomes" id="UP000675747"/>
    </source>
</evidence>
<dbReference type="Pfam" id="PF00563">
    <property type="entry name" value="EAL"/>
    <property type="match status" value="1"/>
</dbReference>
<dbReference type="Gene3D" id="3.30.70.270">
    <property type="match status" value="1"/>
</dbReference>
<organism evidence="3">
    <name type="scientific">Coralloluteibacterium stylophorae</name>
    <dbReference type="NCBI Taxonomy" id="1776034"/>
    <lineage>
        <taxon>Bacteria</taxon>
        <taxon>Pseudomonadati</taxon>
        <taxon>Pseudomonadota</taxon>
        <taxon>Gammaproteobacteria</taxon>
        <taxon>Lysobacterales</taxon>
        <taxon>Lysobacteraceae</taxon>
        <taxon>Coralloluteibacterium</taxon>
    </lineage>
</organism>
<evidence type="ECO:0000256" key="1">
    <source>
        <dbReference type="SAM" id="MobiDB-lite"/>
    </source>
</evidence>
<dbReference type="PANTHER" id="PTHR33121">
    <property type="entry name" value="CYCLIC DI-GMP PHOSPHODIESTERASE PDEF"/>
    <property type="match status" value="1"/>
</dbReference>
<sequence length="622" mass="67655">MADTPPPLGEQERLRILRELCILDTPDDPALDRVCELAAALFEVPIVLVSLVDEHRQWFKARVGLGARQTPRGQAFCAHALDRTDALVVPDAACDPRFAANPLVTSAPHIRFYAGWPLRTAEGAVLGTLCLIDRVPRHDFGAPAQALLEKLAALVLTRIHTLRSFGHSDRLTGLPNRLRFAEEVLHRSRNAGMRPGALALLAIDVCGTSYFGNMSRALGYAYGEQYLLRAQARLAAALPPGTPLYRIDTTCFALFHDVARHGAADARAAELAAAFAEAVTHAGIPHSARPCITHLPLAADVDADDLVRRLITALGCIRERGEIVGDYEEGWDVAQRRSFQILSGLPQALLAADQLSLHYQPRVDLASGRCLGAEALLRWRHPLLGEVPPSEFVALAENTELMRELTRWVLEQAAAQMRRWRDAGRNLVLSVNVSPVDLDHPGFARRVAEALARHDVPGAALELEFTENALLRSPQRLQANLEILRALGVGVAIDDFGTGRNNLNTLRALAGAALKIDQSFLRAIGEDTTNRTIVPALLKLGRDLGHRTVAEGVETGEALELMRAWGCDEAQGYWIARPLPVAGFEAWLDARRDMQPSTSALSPAPAAAPDCPSPSPRQAHPA</sequence>
<dbReference type="Gene3D" id="3.30.450.40">
    <property type="match status" value="1"/>
</dbReference>
<reference evidence="3" key="2">
    <citation type="submission" date="2021-04" db="EMBL/GenBank/DDBJ databases">
        <authorList>
            <person name="Karlyshev A.V."/>
        </authorList>
    </citation>
    <scope>NUCLEOTIDE SEQUENCE</scope>
    <source>
        <strain evidence="3">LMG 29479</strain>
    </source>
</reference>
<dbReference type="SUPFAM" id="SSF55781">
    <property type="entry name" value="GAF domain-like"/>
    <property type="match status" value="1"/>
</dbReference>
<dbReference type="SMART" id="SM00065">
    <property type="entry name" value="GAF"/>
    <property type="match status" value="1"/>
</dbReference>
<feature type="domain" description="EAL" evidence="2">
    <location>
        <begin position="338"/>
        <end position="592"/>
    </location>
</feature>
<feature type="compositionally biased region" description="Low complexity" evidence="1">
    <location>
        <begin position="596"/>
        <end position="610"/>
    </location>
</feature>
<dbReference type="Pfam" id="PF01590">
    <property type="entry name" value="GAF"/>
    <property type="match status" value="1"/>
</dbReference>
<evidence type="ECO:0000313" key="4">
    <source>
        <dbReference type="EMBL" id="MBS7457317.1"/>
    </source>
</evidence>
<feature type="region of interest" description="Disordered" evidence="1">
    <location>
        <begin position="595"/>
        <end position="622"/>
    </location>
</feature>
<dbReference type="InterPro" id="IPR029016">
    <property type="entry name" value="GAF-like_dom_sf"/>
</dbReference>
<dbReference type="SUPFAM" id="SSF141868">
    <property type="entry name" value="EAL domain-like"/>
    <property type="match status" value="1"/>
</dbReference>
<proteinExistence type="predicted"/>
<dbReference type="AlphaFoldDB" id="A0A8J7VRI2"/>
<dbReference type="SMART" id="SM00267">
    <property type="entry name" value="GGDEF"/>
    <property type="match status" value="1"/>
</dbReference>
<gene>
    <name evidence="3" type="ORF">KB893_00230</name>
    <name evidence="4" type="ORF">KB893_009235</name>
</gene>
<dbReference type="SUPFAM" id="SSF55073">
    <property type="entry name" value="Nucleotide cyclase"/>
    <property type="match status" value="1"/>
</dbReference>
<dbReference type="Gene3D" id="3.20.20.450">
    <property type="entry name" value="EAL domain"/>
    <property type="match status" value="1"/>
</dbReference>
<dbReference type="InterPro" id="IPR003018">
    <property type="entry name" value="GAF"/>
</dbReference>
<dbReference type="GO" id="GO:0071111">
    <property type="term" value="F:cyclic-guanylate-specific phosphodiesterase activity"/>
    <property type="evidence" value="ECO:0007669"/>
    <property type="project" value="InterPro"/>
</dbReference>
<dbReference type="InterPro" id="IPR043128">
    <property type="entry name" value="Rev_trsase/Diguanyl_cyclase"/>
</dbReference>
<reference evidence="4 5" key="1">
    <citation type="journal article" date="2021" name="Microbiol. Resour. Announc.">
        <title>Draft Genome Sequence of Coralloluteibacterium stylophorae LMG 29479T.</title>
        <authorList>
            <person name="Karlyshev A.V."/>
            <person name="Kudryashova E.B."/>
            <person name="Ariskina E.V."/>
            <person name="Conroy A.P."/>
            <person name="Abidueva E.Y."/>
        </authorList>
    </citation>
    <scope>NUCLEOTIDE SEQUENCE [LARGE SCALE GENOMIC DNA]</scope>
    <source>
        <strain evidence="4 5">LMG 29479</strain>
    </source>
</reference>
<evidence type="ECO:0000259" key="2">
    <source>
        <dbReference type="PROSITE" id="PS50883"/>
    </source>
</evidence>
<dbReference type="RefSeq" id="WP_211924918.1">
    <property type="nucleotide sequence ID" value="NZ_JAGQFT020000005.1"/>
</dbReference>
<dbReference type="CDD" id="cd01948">
    <property type="entry name" value="EAL"/>
    <property type="match status" value="1"/>
</dbReference>
<dbReference type="EMBL" id="JAGQFT020000005">
    <property type="protein sequence ID" value="MBS7457317.1"/>
    <property type="molecule type" value="Genomic_DNA"/>
</dbReference>
<dbReference type="PANTHER" id="PTHR33121:SF19">
    <property type="entry name" value="CYCLIC DI-GMP PHOSPHODIESTERASE PA2567"/>
    <property type="match status" value="1"/>
</dbReference>
<comment type="caution">
    <text evidence="3">The sequence shown here is derived from an EMBL/GenBank/DDBJ whole genome shotgun (WGS) entry which is preliminary data.</text>
</comment>
<keyword evidence="5" id="KW-1185">Reference proteome</keyword>
<dbReference type="InterPro" id="IPR029787">
    <property type="entry name" value="Nucleotide_cyclase"/>
</dbReference>
<dbReference type="InterPro" id="IPR000160">
    <property type="entry name" value="GGDEF_dom"/>
</dbReference>